<dbReference type="AlphaFoldDB" id="A0A1I8FTW0"/>
<dbReference type="Pfam" id="PF15478">
    <property type="entry name" value="LKAAEAR"/>
    <property type="match status" value="1"/>
</dbReference>
<reference evidence="3" key="1">
    <citation type="submission" date="2016-11" db="UniProtKB">
        <authorList>
            <consortium name="WormBaseParasite"/>
        </authorList>
    </citation>
    <scope>IDENTIFICATION</scope>
</reference>
<dbReference type="PANTHER" id="PTHR35665">
    <property type="entry name" value="PROTEIN LKAAEAR1"/>
    <property type="match status" value="1"/>
</dbReference>
<sequence length="485" mass="53656">VHGCTYESNFELPLSHLHDPQPTNSISEAPVDEAPNDEAKVVAAGGQSRQEGPVAHQLKSGHRRLREQRLLYLLAQILIRTVDRELDSVLAHVTLNSAQSRSHAELRPVLAHVTLNSAQSSLTPRSRHAELHPILAVLDLRLDLSVGEQQQAAQLRPPVVQRASAVFVSASRRYAAHRARHPGQVFVAVLGARLVAGPLELHSPPGGRLQLCGRSSRGRNSHSELARLPGFALVKVLKQSCFKLLEFCPYQSESSSGRSPLSLTRCQPDLLLLRSSARSDTPIHRSAPEASLLMELRLFASSPPSAAHSRLASHQEKLWLAFLSRHELDELENGLGHSGWAWAEPRRANKSRIYNEPSKEVMEAIVESQRRVNVRQKKQREQQEKLNAVDIDEQQYEILVGQLKSAEARNRLRILRARHSQAAEREVGHLIACQPTALRAVRLEAMLPPKAAESAAGRSAGAEADPESVGMSKADRNRLNQLMSR</sequence>
<feature type="region of interest" description="Disordered" evidence="1">
    <location>
        <begin position="14"/>
        <end position="35"/>
    </location>
</feature>
<dbReference type="WBParaSite" id="maker-unitig_8711-snap-gene-0.1-mRNA-1">
    <property type="protein sequence ID" value="maker-unitig_8711-snap-gene-0.1-mRNA-1"/>
    <property type="gene ID" value="maker-unitig_8711-snap-gene-0.1"/>
</dbReference>
<name>A0A1I8FTW0_9PLAT</name>
<feature type="compositionally biased region" description="Low complexity" evidence="1">
    <location>
        <begin position="451"/>
        <end position="463"/>
    </location>
</feature>
<feature type="region of interest" description="Disordered" evidence="1">
    <location>
        <begin position="451"/>
        <end position="485"/>
    </location>
</feature>
<accession>A0A1I8FTW0</accession>
<protein>
    <submittedName>
        <fullName evidence="3">Myb_Cef domain-containing protein</fullName>
    </submittedName>
</protein>
<evidence type="ECO:0000256" key="1">
    <source>
        <dbReference type="SAM" id="MobiDB-lite"/>
    </source>
</evidence>
<keyword evidence="2" id="KW-1185">Reference proteome</keyword>
<dbReference type="Proteomes" id="UP000095280">
    <property type="component" value="Unplaced"/>
</dbReference>
<evidence type="ECO:0000313" key="3">
    <source>
        <dbReference type="WBParaSite" id="maker-unitig_8711-snap-gene-0.1-mRNA-1"/>
    </source>
</evidence>
<proteinExistence type="predicted"/>
<dbReference type="PANTHER" id="PTHR35665:SF1">
    <property type="entry name" value="PROTEIN LKAAEAR1"/>
    <property type="match status" value="1"/>
</dbReference>
<evidence type="ECO:0000313" key="2">
    <source>
        <dbReference type="Proteomes" id="UP000095280"/>
    </source>
</evidence>
<organism evidence="2 3">
    <name type="scientific">Macrostomum lignano</name>
    <dbReference type="NCBI Taxonomy" id="282301"/>
    <lineage>
        <taxon>Eukaryota</taxon>
        <taxon>Metazoa</taxon>
        <taxon>Spiralia</taxon>
        <taxon>Lophotrochozoa</taxon>
        <taxon>Platyhelminthes</taxon>
        <taxon>Rhabditophora</taxon>
        <taxon>Macrostomorpha</taxon>
        <taxon>Macrostomida</taxon>
        <taxon>Macrostomidae</taxon>
        <taxon>Macrostomum</taxon>
    </lineage>
</organism>
<dbReference type="InterPro" id="IPR029152">
    <property type="entry name" value="LKAAEAR1"/>
</dbReference>